<protein>
    <submittedName>
        <fullName evidence="4">Uncharacterized protein</fullName>
    </submittedName>
</protein>
<keyword evidence="3" id="KW-0472">Membrane</keyword>
<dbReference type="AlphaFoldDB" id="A0A9W8AEJ9"/>
<dbReference type="FunFam" id="3.90.550.10:FF:000051">
    <property type="entry name" value="Alpha-1,2-mannosyltransferase (Ktr4)"/>
    <property type="match status" value="1"/>
</dbReference>
<evidence type="ECO:0000256" key="1">
    <source>
        <dbReference type="ARBA" id="ARBA00007677"/>
    </source>
</evidence>
<gene>
    <name evidence="4" type="ORF">IWQ60_000605</name>
</gene>
<dbReference type="InterPro" id="IPR002685">
    <property type="entry name" value="Glyco_trans_15"/>
</dbReference>
<dbReference type="PANTHER" id="PTHR31121">
    <property type="entry name" value="ALPHA-1,2 MANNOSYLTRANSFERASE KTR1"/>
    <property type="match status" value="1"/>
</dbReference>
<evidence type="ECO:0000313" key="4">
    <source>
        <dbReference type="EMBL" id="KAJ1930131.1"/>
    </source>
</evidence>
<keyword evidence="3" id="KW-1133">Transmembrane helix</keyword>
<keyword evidence="3" id="KW-0812">Transmembrane</keyword>
<sequence length="428" mass="50017">MSKPKQKPSRLLGFVTRFRVIFIIVAILFLVHILYSALLRPSPVRIAADLVKSKPTDVGGPLHAPAPPPSAATGPVVVVPPVASAAGKDAVTPDVPFLTPPTAGAHIPPVPLDQPERVKGVFVVLVRNKELHELRWSLRQLEDRFNHKYNYPYVFLNDRPFTDEFKNTISWITKANVSFGLIPQEHWSLPEWIDRYKMLEGMNDLVKKQIIYGANLSYRHMCRFNSGYFFHHPLLDGYDYYWRVEPDVQFTCDIDYDPFRYMQERDLKYGFTISLHEIPETVPTLWETTRKFMKKHPEYVEQHNTLDWVSADEGRSYNMCHFWSNFEIGKLDFFRSERYQKYFDYLDQEGGFFYERWGDAPVHSLAVAMFLRKEEVHWFQDIGYVHTVAHNCPSDKEMQKKCHCNPETSIDRSEYSCTRRWVNLPASP</sequence>
<dbReference type="Pfam" id="PF01793">
    <property type="entry name" value="Glyco_transf_15"/>
    <property type="match status" value="1"/>
</dbReference>
<proteinExistence type="inferred from homology"/>
<keyword evidence="2" id="KW-0808">Transferase</keyword>
<evidence type="ECO:0000256" key="3">
    <source>
        <dbReference type="SAM" id="Phobius"/>
    </source>
</evidence>
<dbReference type="GO" id="GO:0005794">
    <property type="term" value="C:Golgi apparatus"/>
    <property type="evidence" value="ECO:0007669"/>
    <property type="project" value="TreeGrafter"/>
</dbReference>
<dbReference type="InterPro" id="IPR029044">
    <property type="entry name" value="Nucleotide-diphossugar_trans"/>
</dbReference>
<evidence type="ECO:0000313" key="5">
    <source>
        <dbReference type="Proteomes" id="UP001150569"/>
    </source>
</evidence>
<dbReference type="GO" id="GO:0000032">
    <property type="term" value="P:cell wall mannoprotein biosynthetic process"/>
    <property type="evidence" value="ECO:0007669"/>
    <property type="project" value="TreeGrafter"/>
</dbReference>
<dbReference type="GO" id="GO:0016020">
    <property type="term" value="C:membrane"/>
    <property type="evidence" value="ECO:0007669"/>
    <property type="project" value="InterPro"/>
</dbReference>
<dbReference type="GO" id="GO:0006487">
    <property type="term" value="P:protein N-linked glycosylation"/>
    <property type="evidence" value="ECO:0007669"/>
    <property type="project" value="TreeGrafter"/>
</dbReference>
<keyword evidence="5" id="KW-1185">Reference proteome</keyword>
<dbReference type="OrthoDB" id="439943at2759"/>
<feature type="transmembrane region" description="Helical" evidence="3">
    <location>
        <begin position="20"/>
        <end position="38"/>
    </location>
</feature>
<dbReference type="PANTHER" id="PTHR31121:SF6">
    <property type="entry name" value="ALPHA-1,2 MANNOSYLTRANSFERASE KTR1"/>
    <property type="match status" value="1"/>
</dbReference>
<name>A0A9W8AEJ9_9FUNG</name>
<accession>A0A9W8AEJ9</accession>
<dbReference type="SUPFAM" id="SSF53448">
    <property type="entry name" value="Nucleotide-diphospho-sugar transferases"/>
    <property type="match status" value="1"/>
</dbReference>
<evidence type="ECO:0000256" key="2">
    <source>
        <dbReference type="ARBA" id="ARBA00022679"/>
    </source>
</evidence>
<comment type="similarity">
    <text evidence="1">Belongs to the glycosyltransferase 15 family.</text>
</comment>
<organism evidence="4 5">
    <name type="scientific">Tieghemiomyces parasiticus</name>
    <dbReference type="NCBI Taxonomy" id="78921"/>
    <lineage>
        <taxon>Eukaryota</taxon>
        <taxon>Fungi</taxon>
        <taxon>Fungi incertae sedis</taxon>
        <taxon>Zoopagomycota</taxon>
        <taxon>Kickxellomycotina</taxon>
        <taxon>Dimargaritomycetes</taxon>
        <taxon>Dimargaritales</taxon>
        <taxon>Dimargaritaceae</taxon>
        <taxon>Tieghemiomyces</taxon>
    </lineage>
</organism>
<reference evidence="4" key="1">
    <citation type="submission" date="2022-07" db="EMBL/GenBank/DDBJ databases">
        <title>Phylogenomic reconstructions and comparative analyses of Kickxellomycotina fungi.</title>
        <authorList>
            <person name="Reynolds N.K."/>
            <person name="Stajich J.E."/>
            <person name="Barry K."/>
            <person name="Grigoriev I.V."/>
            <person name="Crous P."/>
            <person name="Smith M.E."/>
        </authorList>
    </citation>
    <scope>NUCLEOTIDE SEQUENCE</scope>
    <source>
        <strain evidence="4">RSA 861</strain>
    </source>
</reference>
<dbReference type="EMBL" id="JANBPT010000015">
    <property type="protein sequence ID" value="KAJ1930131.1"/>
    <property type="molecule type" value="Genomic_DNA"/>
</dbReference>
<comment type="caution">
    <text evidence="4">The sequence shown here is derived from an EMBL/GenBank/DDBJ whole genome shotgun (WGS) entry which is preliminary data.</text>
</comment>
<dbReference type="Proteomes" id="UP001150569">
    <property type="component" value="Unassembled WGS sequence"/>
</dbReference>
<dbReference type="GO" id="GO:0000026">
    <property type="term" value="F:alpha-1,2-mannosyltransferase activity"/>
    <property type="evidence" value="ECO:0007669"/>
    <property type="project" value="TreeGrafter"/>
</dbReference>
<dbReference type="Gene3D" id="3.90.550.10">
    <property type="entry name" value="Spore Coat Polysaccharide Biosynthesis Protein SpsA, Chain A"/>
    <property type="match status" value="1"/>
</dbReference>